<evidence type="ECO:0000313" key="1">
    <source>
        <dbReference type="EMBL" id="GAA5188056.1"/>
    </source>
</evidence>
<evidence type="ECO:0000313" key="2">
    <source>
        <dbReference type="Proteomes" id="UP001501570"/>
    </source>
</evidence>
<dbReference type="Pfam" id="PF19757">
    <property type="entry name" value="DUF6244"/>
    <property type="match status" value="1"/>
</dbReference>
<dbReference type="EMBL" id="BAABJQ010000010">
    <property type="protein sequence ID" value="GAA5188056.1"/>
    <property type="molecule type" value="Genomic_DNA"/>
</dbReference>
<accession>A0ABP9RXU4</accession>
<comment type="caution">
    <text evidence="1">The sequence shown here is derived from an EMBL/GenBank/DDBJ whole genome shotgun (WGS) entry which is preliminary data.</text>
</comment>
<protein>
    <submittedName>
        <fullName evidence="1">Uncharacterized protein</fullName>
    </submittedName>
</protein>
<dbReference type="Proteomes" id="UP001501570">
    <property type="component" value="Unassembled WGS sequence"/>
</dbReference>
<keyword evidence="2" id="KW-1185">Reference proteome</keyword>
<organism evidence="1 2">
    <name type="scientific">Rugosimonospora acidiphila</name>
    <dbReference type="NCBI Taxonomy" id="556531"/>
    <lineage>
        <taxon>Bacteria</taxon>
        <taxon>Bacillati</taxon>
        <taxon>Actinomycetota</taxon>
        <taxon>Actinomycetes</taxon>
        <taxon>Micromonosporales</taxon>
        <taxon>Micromonosporaceae</taxon>
        <taxon>Rugosimonospora</taxon>
    </lineage>
</organism>
<gene>
    <name evidence="1" type="ORF">GCM10023322_37790</name>
</gene>
<sequence length="81" mass="8457">MTRLAAALQKLEQGQAKAAAAAQDYDEARTLVADALKGGTAGPLLGLIEQLRTSAQQASRPGAAIERVRETIQKAHGLGDF</sequence>
<name>A0ABP9RXU4_9ACTN</name>
<proteinExistence type="predicted"/>
<dbReference type="InterPro" id="IPR046211">
    <property type="entry name" value="DUF6244"/>
</dbReference>
<reference evidence="2" key="1">
    <citation type="journal article" date="2019" name="Int. J. Syst. Evol. Microbiol.">
        <title>The Global Catalogue of Microorganisms (GCM) 10K type strain sequencing project: providing services to taxonomists for standard genome sequencing and annotation.</title>
        <authorList>
            <consortium name="The Broad Institute Genomics Platform"/>
            <consortium name="The Broad Institute Genome Sequencing Center for Infectious Disease"/>
            <person name="Wu L."/>
            <person name="Ma J."/>
        </authorList>
    </citation>
    <scope>NUCLEOTIDE SEQUENCE [LARGE SCALE GENOMIC DNA]</scope>
    <source>
        <strain evidence="2">JCM 18304</strain>
    </source>
</reference>